<keyword evidence="2" id="KW-1185">Reference proteome</keyword>
<evidence type="ECO:0000313" key="1">
    <source>
        <dbReference type="EMBL" id="GBP21974.1"/>
    </source>
</evidence>
<sequence>MRYNAPQSSTRPAYVTAGILCGRVRYLRRRRRRRARAAAAAAAGASAGRAAPYAAHVLSGRATPARRDRYRVRAYAALPLRAVPSRLQRRCIRCPAVAGRPTRARRPSSSRSFGWLVEFYSYLRLIVGSSVTAAGQILRCARHDPTIVKSYRLECSRTTYSVVDIIRLWVNGRREFGARRGWCFGGGWLVTTTPRATPRDAATQQLCSVILTVRNHFLIILCERRLMLSNYFHWTRKSAVPVTL</sequence>
<comment type="caution">
    <text evidence="1">The sequence shown here is derived from an EMBL/GenBank/DDBJ whole genome shotgun (WGS) entry which is preliminary data.</text>
</comment>
<dbReference type="Proteomes" id="UP000299102">
    <property type="component" value="Unassembled WGS sequence"/>
</dbReference>
<organism evidence="1 2">
    <name type="scientific">Eumeta variegata</name>
    <name type="common">Bagworm moth</name>
    <name type="synonym">Eumeta japonica</name>
    <dbReference type="NCBI Taxonomy" id="151549"/>
    <lineage>
        <taxon>Eukaryota</taxon>
        <taxon>Metazoa</taxon>
        <taxon>Ecdysozoa</taxon>
        <taxon>Arthropoda</taxon>
        <taxon>Hexapoda</taxon>
        <taxon>Insecta</taxon>
        <taxon>Pterygota</taxon>
        <taxon>Neoptera</taxon>
        <taxon>Endopterygota</taxon>
        <taxon>Lepidoptera</taxon>
        <taxon>Glossata</taxon>
        <taxon>Ditrysia</taxon>
        <taxon>Tineoidea</taxon>
        <taxon>Psychidae</taxon>
        <taxon>Oiketicinae</taxon>
        <taxon>Eumeta</taxon>
    </lineage>
</organism>
<reference evidence="1 2" key="1">
    <citation type="journal article" date="2019" name="Commun. Biol.">
        <title>The bagworm genome reveals a unique fibroin gene that provides high tensile strength.</title>
        <authorList>
            <person name="Kono N."/>
            <person name="Nakamura H."/>
            <person name="Ohtoshi R."/>
            <person name="Tomita M."/>
            <person name="Numata K."/>
            <person name="Arakawa K."/>
        </authorList>
    </citation>
    <scope>NUCLEOTIDE SEQUENCE [LARGE SCALE GENOMIC DNA]</scope>
</reference>
<name>A0A4C1U7T0_EUMVA</name>
<gene>
    <name evidence="1" type="ORF">EVAR_7191_1</name>
</gene>
<protein>
    <submittedName>
        <fullName evidence="1">Uncharacterized protein</fullName>
    </submittedName>
</protein>
<accession>A0A4C1U7T0</accession>
<dbReference type="AlphaFoldDB" id="A0A4C1U7T0"/>
<evidence type="ECO:0000313" key="2">
    <source>
        <dbReference type="Proteomes" id="UP000299102"/>
    </source>
</evidence>
<dbReference type="EMBL" id="BGZK01000134">
    <property type="protein sequence ID" value="GBP21974.1"/>
    <property type="molecule type" value="Genomic_DNA"/>
</dbReference>
<proteinExistence type="predicted"/>